<dbReference type="Gene3D" id="1.10.287.1060">
    <property type="entry name" value="ESAT-6-like"/>
    <property type="match status" value="1"/>
</dbReference>
<reference evidence="1 2" key="1">
    <citation type="submission" date="2024-07" db="EMBL/GenBank/DDBJ databases">
        <authorList>
            <person name="Lee S."/>
            <person name="Kang M."/>
        </authorList>
    </citation>
    <scope>NUCLEOTIDE SEQUENCE [LARGE SCALE GENOMIC DNA]</scope>
    <source>
        <strain evidence="1 2">DS6</strain>
    </source>
</reference>
<protein>
    <submittedName>
        <fullName evidence="1">WXG100 family type VII secretion target</fullName>
    </submittedName>
</protein>
<dbReference type="SUPFAM" id="SSF140453">
    <property type="entry name" value="EsxAB dimer-like"/>
    <property type="match status" value="1"/>
</dbReference>
<dbReference type="NCBIfam" id="TIGR03930">
    <property type="entry name" value="WXG100_ESAT6"/>
    <property type="match status" value="1"/>
</dbReference>
<name>A0ABV3T119_9ACTN</name>
<accession>A0ABV3T119</accession>
<dbReference type="InterPro" id="IPR036689">
    <property type="entry name" value="ESAT-6-like_sf"/>
</dbReference>
<organism evidence="1 2">
    <name type="scientific">Nocardioides eburneus</name>
    <dbReference type="NCBI Taxonomy" id="3231482"/>
    <lineage>
        <taxon>Bacteria</taxon>
        <taxon>Bacillati</taxon>
        <taxon>Actinomycetota</taxon>
        <taxon>Actinomycetes</taxon>
        <taxon>Propionibacteriales</taxon>
        <taxon>Nocardioidaceae</taxon>
        <taxon>Nocardioides</taxon>
    </lineage>
</organism>
<evidence type="ECO:0000313" key="2">
    <source>
        <dbReference type="Proteomes" id="UP001556631"/>
    </source>
</evidence>
<comment type="caution">
    <text evidence="1">The sequence shown here is derived from an EMBL/GenBank/DDBJ whole genome shotgun (WGS) entry which is preliminary data.</text>
</comment>
<dbReference type="EMBL" id="JBFPJR010000014">
    <property type="protein sequence ID" value="MEX0427938.1"/>
    <property type="molecule type" value="Genomic_DNA"/>
</dbReference>
<gene>
    <name evidence="1" type="ORF">AB3X52_09935</name>
</gene>
<sequence length="113" mass="12051">MSGAYGLSPESVKKAQGIVEDYKGRFNNEAAALGSEIDALKSGWQGQGADAFQALHTYWNDQQRTIVQILDNFKDGLGETNTRAANAEISAVDGVKRAEKALSNAHLNGRLGG</sequence>
<keyword evidence="2" id="KW-1185">Reference proteome</keyword>
<dbReference type="Pfam" id="PF06013">
    <property type="entry name" value="WXG100"/>
    <property type="match status" value="1"/>
</dbReference>
<dbReference type="RefSeq" id="WP_367993789.1">
    <property type="nucleotide sequence ID" value="NZ_JBFPJR010000014.1"/>
</dbReference>
<evidence type="ECO:0000313" key="1">
    <source>
        <dbReference type="EMBL" id="MEX0427938.1"/>
    </source>
</evidence>
<dbReference type="Proteomes" id="UP001556631">
    <property type="component" value="Unassembled WGS sequence"/>
</dbReference>
<dbReference type="InterPro" id="IPR010310">
    <property type="entry name" value="T7SS_ESAT-6-like"/>
</dbReference>
<proteinExistence type="predicted"/>